<dbReference type="EMBL" id="VTWT01000002">
    <property type="protein sequence ID" value="KAA9340722.1"/>
    <property type="molecule type" value="Genomic_DNA"/>
</dbReference>
<reference evidence="1 2" key="1">
    <citation type="submission" date="2019-09" db="EMBL/GenBank/DDBJ databases">
        <title>Genome sequence of Adhaeribacter sp. M2.</title>
        <authorList>
            <person name="Srinivasan S."/>
        </authorList>
    </citation>
    <scope>NUCLEOTIDE SEQUENCE [LARGE SCALE GENOMIC DNA]</scope>
    <source>
        <strain evidence="1 2">M2</strain>
    </source>
</reference>
<name>A0A5N1J2G8_9BACT</name>
<dbReference type="CDD" id="cd15482">
    <property type="entry name" value="Sialidase_non-viral"/>
    <property type="match status" value="1"/>
</dbReference>
<evidence type="ECO:0000313" key="1">
    <source>
        <dbReference type="EMBL" id="KAA9340722.1"/>
    </source>
</evidence>
<sequence>MKKRLLLFFLFTILFFGRSYAQFAYFKELKPLQVTTNTKDKPQSKVWNYAGKYWTVLTDSSGTFVWRLDDLTWKRSLQISTSTYGKADCKVVGNVTHVLIFKKTSTYLISVEYDEELQDYKLWSVRTARAPIALDSGAETATIDIDTRGRMWLASDDTTNVLSCNINVRWSDYPYASWSASITLASGVTHDDLGALIAMPTAGKVAVLWSDQNSKRFGFRTHNDEDDPEHWSEDEVPASESAFDIGGGMADDHMNMAVSSDGTLYCAVKTSYDDPEYPRLALLIRRPNGHWDPVYDVTRSGTRPIVLLNEDIGTIKIVYTTVENGGNIIYRESPMADIKFSAPYTLLVGKYNYATSMKQNFSSNVVILASDSIHVVGVLATDKKDKSMELYAYPNPFREKTSVNFSLTETQEYALELYDFKGSKVAVLQQGIARAHEPYLYDLPGTLLADGLYIVRLRTSKQSKILRLIQTR</sequence>
<dbReference type="NCBIfam" id="TIGR04183">
    <property type="entry name" value="Por_Secre_tail"/>
    <property type="match status" value="1"/>
</dbReference>
<protein>
    <submittedName>
        <fullName evidence="1">T9SS type A sorting domain-containing protein</fullName>
    </submittedName>
</protein>
<accession>A0A5N1J2G8</accession>
<evidence type="ECO:0000313" key="2">
    <source>
        <dbReference type="Proteomes" id="UP000326570"/>
    </source>
</evidence>
<organism evidence="1 2">
    <name type="scientific">Adhaeribacter soli</name>
    <dbReference type="NCBI Taxonomy" id="2607655"/>
    <lineage>
        <taxon>Bacteria</taxon>
        <taxon>Pseudomonadati</taxon>
        <taxon>Bacteroidota</taxon>
        <taxon>Cytophagia</taxon>
        <taxon>Cytophagales</taxon>
        <taxon>Hymenobacteraceae</taxon>
        <taxon>Adhaeribacter</taxon>
    </lineage>
</organism>
<proteinExistence type="predicted"/>
<dbReference type="AlphaFoldDB" id="A0A5N1J2G8"/>
<comment type="caution">
    <text evidence="1">The sequence shown here is derived from an EMBL/GenBank/DDBJ whole genome shotgun (WGS) entry which is preliminary data.</text>
</comment>
<dbReference type="RefSeq" id="WP_150902649.1">
    <property type="nucleotide sequence ID" value="NZ_VTWT01000002.1"/>
</dbReference>
<dbReference type="Proteomes" id="UP000326570">
    <property type="component" value="Unassembled WGS sequence"/>
</dbReference>
<dbReference type="InterPro" id="IPR026444">
    <property type="entry name" value="Secre_tail"/>
</dbReference>
<gene>
    <name evidence="1" type="ORF">F0P94_04660</name>
</gene>
<keyword evidence="2" id="KW-1185">Reference proteome</keyword>